<dbReference type="AlphaFoldDB" id="A0A2P2QKV9"/>
<proteinExistence type="predicted"/>
<reference evidence="1" key="1">
    <citation type="submission" date="2018-02" db="EMBL/GenBank/DDBJ databases">
        <title>Rhizophora mucronata_Transcriptome.</title>
        <authorList>
            <person name="Meera S.P."/>
            <person name="Sreeshan A."/>
            <person name="Augustine A."/>
        </authorList>
    </citation>
    <scope>NUCLEOTIDE SEQUENCE</scope>
    <source>
        <tissue evidence="1">Leaf</tissue>
    </source>
</reference>
<evidence type="ECO:0000313" key="1">
    <source>
        <dbReference type="EMBL" id="MBX67631.1"/>
    </source>
</evidence>
<accession>A0A2P2QKV9</accession>
<organism evidence="1">
    <name type="scientific">Rhizophora mucronata</name>
    <name type="common">Asiatic mangrove</name>
    <dbReference type="NCBI Taxonomy" id="61149"/>
    <lineage>
        <taxon>Eukaryota</taxon>
        <taxon>Viridiplantae</taxon>
        <taxon>Streptophyta</taxon>
        <taxon>Embryophyta</taxon>
        <taxon>Tracheophyta</taxon>
        <taxon>Spermatophyta</taxon>
        <taxon>Magnoliopsida</taxon>
        <taxon>eudicotyledons</taxon>
        <taxon>Gunneridae</taxon>
        <taxon>Pentapetalae</taxon>
        <taxon>rosids</taxon>
        <taxon>fabids</taxon>
        <taxon>Malpighiales</taxon>
        <taxon>Rhizophoraceae</taxon>
        <taxon>Rhizophora</taxon>
    </lineage>
</organism>
<sequence>MKKLRSYGKLKNQQNFSLEKLVIVDVLCESTITAPLKLVVMMPMKNHLFLLFRFLRTTFWLIGCRFVQVGQLPTET</sequence>
<protein>
    <submittedName>
        <fullName evidence="1">Uncharacterized protein</fullName>
    </submittedName>
</protein>
<name>A0A2P2QKV9_RHIMU</name>
<dbReference type="EMBL" id="GGEC01087147">
    <property type="protein sequence ID" value="MBX67631.1"/>
    <property type="molecule type" value="Transcribed_RNA"/>
</dbReference>